<dbReference type="GO" id="GO:0003677">
    <property type="term" value="F:DNA binding"/>
    <property type="evidence" value="ECO:0007669"/>
    <property type="project" value="UniProtKB-KW"/>
</dbReference>
<evidence type="ECO:0000256" key="3">
    <source>
        <dbReference type="ARBA" id="ARBA00023163"/>
    </source>
</evidence>
<dbReference type="PROSITE" id="PS50995">
    <property type="entry name" value="HTH_MARR_2"/>
    <property type="match status" value="1"/>
</dbReference>
<name>A0A263D816_9PSEU</name>
<keyword evidence="6" id="KW-1185">Reference proteome</keyword>
<dbReference type="Pfam" id="PF01047">
    <property type="entry name" value="MarR"/>
    <property type="match status" value="1"/>
</dbReference>
<dbReference type="InterPro" id="IPR036390">
    <property type="entry name" value="WH_DNA-bd_sf"/>
</dbReference>
<dbReference type="InterPro" id="IPR023187">
    <property type="entry name" value="Tscrpt_reg_MarR-type_CS"/>
</dbReference>
<dbReference type="InParanoid" id="A0A263D816"/>
<dbReference type="Proteomes" id="UP000242444">
    <property type="component" value="Unassembled WGS sequence"/>
</dbReference>
<comment type="caution">
    <text evidence="5">The sequence shown here is derived from an EMBL/GenBank/DDBJ whole genome shotgun (WGS) entry which is preliminary data.</text>
</comment>
<dbReference type="PRINTS" id="PR00598">
    <property type="entry name" value="HTHMARR"/>
</dbReference>
<dbReference type="SMART" id="SM00347">
    <property type="entry name" value="HTH_MARR"/>
    <property type="match status" value="1"/>
</dbReference>
<dbReference type="InterPro" id="IPR000835">
    <property type="entry name" value="HTH_MarR-typ"/>
</dbReference>
<dbReference type="Gene3D" id="1.10.10.10">
    <property type="entry name" value="Winged helix-like DNA-binding domain superfamily/Winged helix DNA-binding domain"/>
    <property type="match status" value="1"/>
</dbReference>
<evidence type="ECO:0000259" key="4">
    <source>
        <dbReference type="PROSITE" id="PS50995"/>
    </source>
</evidence>
<dbReference type="PROSITE" id="PS01117">
    <property type="entry name" value="HTH_MARR_1"/>
    <property type="match status" value="1"/>
</dbReference>
<sequence>MPSAPRPADGLDFLSFVDFAVERAERELPGVDPVAMRLVLMLSRAAGAMAYDLESSVHRPRGWSWPGFRVLFVLWLAGPLEGKRTAELSGMSRASVSSLVNTLERDGLVSRSQDTEDRRAVRIELTAAGREAILGAFSAHNEREQAWTGALGAEERTVLIGLLGKLVDGSADVAAKRRF</sequence>
<gene>
    <name evidence="5" type="ORF">CFN78_04740</name>
</gene>
<proteinExistence type="predicted"/>
<accession>A0A263D816</accession>
<reference evidence="5 6" key="1">
    <citation type="submission" date="2017-07" db="EMBL/GenBank/DDBJ databases">
        <title>Amycolatopsis antarcticus sp. nov., isolated from the surface of an Antarcticus brown macroalga.</title>
        <authorList>
            <person name="Wang J."/>
            <person name="Leiva S."/>
            <person name="Huang J."/>
            <person name="Huang Y."/>
        </authorList>
    </citation>
    <scope>NUCLEOTIDE SEQUENCE [LARGE SCALE GENOMIC DNA]</scope>
    <source>
        <strain evidence="5 6">AU-G6</strain>
    </source>
</reference>
<dbReference type="GO" id="GO:0003700">
    <property type="term" value="F:DNA-binding transcription factor activity"/>
    <property type="evidence" value="ECO:0007669"/>
    <property type="project" value="InterPro"/>
</dbReference>
<keyword evidence="3" id="KW-0804">Transcription</keyword>
<feature type="domain" description="HTH marR-type" evidence="4">
    <location>
        <begin position="35"/>
        <end position="168"/>
    </location>
</feature>
<dbReference type="EMBL" id="NKYE01000002">
    <property type="protein sequence ID" value="OZM74652.1"/>
    <property type="molecule type" value="Genomic_DNA"/>
</dbReference>
<dbReference type="RefSeq" id="WP_094861549.1">
    <property type="nucleotide sequence ID" value="NZ_NKYE01000002.1"/>
</dbReference>
<dbReference type="InterPro" id="IPR039422">
    <property type="entry name" value="MarR/SlyA-like"/>
</dbReference>
<dbReference type="PANTHER" id="PTHR33164:SF43">
    <property type="entry name" value="HTH-TYPE TRANSCRIPTIONAL REPRESSOR YETL"/>
    <property type="match status" value="1"/>
</dbReference>
<dbReference type="PANTHER" id="PTHR33164">
    <property type="entry name" value="TRANSCRIPTIONAL REGULATOR, MARR FAMILY"/>
    <property type="match status" value="1"/>
</dbReference>
<dbReference type="InterPro" id="IPR036388">
    <property type="entry name" value="WH-like_DNA-bd_sf"/>
</dbReference>
<protein>
    <submittedName>
        <fullName evidence="5">MarR family transcriptional regulator</fullName>
    </submittedName>
</protein>
<evidence type="ECO:0000256" key="2">
    <source>
        <dbReference type="ARBA" id="ARBA00023125"/>
    </source>
</evidence>
<evidence type="ECO:0000256" key="1">
    <source>
        <dbReference type="ARBA" id="ARBA00023015"/>
    </source>
</evidence>
<dbReference type="AlphaFoldDB" id="A0A263D816"/>
<organism evidence="5 6">
    <name type="scientific">Amycolatopsis antarctica</name>
    <dbReference type="NCBI Taxonomy" id="1854586"/>
    <lineage>
        <taxon>Bacteria</taxon>
        <taxon>Bacillati</taxon>
        <taxon>Actinomycetota</taxon>
        <taxon>Actinomycetes</taxon>
        <taxon>Pseudonocardiales</taxon>
        <taxon>Pseudonocardiaceae</taxon>
        <taxon>Amycolatopsis</taxon>
    </lineage>
</organism>
<evidence type="ECO:0000313" key="6">
    <source>
        <dbReference type="Proteomes" id="UP000242444"/>
    </source>
</evidence>
<dbReference type="OrthoDB" id="4404499at2"/>
<keyword evidence="2" id="KW-0238">DNA-binding</keyword>
<keyword evidence="1" id="KW-0805">Transcription regulation</keyword>
<evidence type="ECO:0000313" key="5">
    <source>
        <dbReference type="EMBL" id="OZM74652.1"/>
    </source>
</evidence>
<dbReference type="GO" id="GO:0006950">
    <property type="term" value="P:response to stress"/>
    <property type="evidence" value="ECO:0007669"/>
    <property type="project" value="TreeGrafter"/>
</dbReference>
<dbReference type="SUPFAM" id="SSF46785">
    <property type="entry name" value="Winged helix' DNA-binding domain"/>
    <property type="match status" value="1"/>
</dbReference>